<proteinExistence type="predicted"/>
<organism evidence="1 2">
    <name type="scientific">Brevibacillus phage Jenst</name>
    <dbReference type="NCBI Taxonomy" id="1691954"/>
    <lineage>
        <taxon>Viruses</taxon>
        <taxon>Duplodnaviria</taxon>
        <taxon>Heunggongvirae</taxon>
        <taxon>Uroviricota</taxon>
        <taxon>Caudoviricetes</taxon>
        <taxon>Jenstvirus</taxon>
        <taxon>Jenstvirus jenst</taxon>
    </lineage>
</organism>
<dbReference type="KEGG" id="vg:26626063"/>
<dbReference type="Proteomes" id="UP000208104">
    <property type="component" value="Segment"/>
</dbReference>
<dbReference type="EMBL" id="KT151955">
    <property type="protein sequence ID" value="ALA07244.1"/>
    <property type="molecule type" value="Genomic_DNA"/>
</dbReference>
<gene>
    <name evidence="1" type="ORF">JENST_115</name>
</gene>
<evidence type="ECO:0000313" key="1">
    <source>
        <dbReference type="EMBL" id="ALA07244.1"/>
    </source>
</evidence>
<name>A0A0K2CNX9_9CAUD</name>
<dbReference type="RefSeq" id="YP_009199176.1">
    <property type="nucleotide sequence ID" value="NC_028805.1"/>
</dbReference>
<reference evidence="1 2" key="1">
    <citation type="journal article" date="2015" name="Genome Announc.">
        <title>Genome Sequences of Five Additional Brevibacillus laterosporus Bacteriophages.</title>
        <authorList>
            <person name="Merrill B.D."/>
            <person name="Berg J.A."/>
            <person name="Graves K.A."/>
            <person name="Ward A.T."/>
            <person name="Hilton J.A."/>
            <person name="Wake B.N."/>
            <person name="Grose J.H."/>
            <person name="Breakwell D.P."/>
            <person name="Burnett S.H."/>
        </authorList>
    </citation>
    <scope>NUCLEOTIDE SEQUENCE [LARGE SCALE GENOMIC DNA]</scope>
</reference>
<dbReference type="GeneID" id="26626063"/>
<keyword evidence="2" id="KW-1185">Reference proteome</keyword>
<sequence length="69" mass="7863">MDDKILKIKELIETRYSAVACGYTEERSMGNSTDVFEDGCNCGESHVLYEIGCILGMDLKEPEEQEYDF</sequence>
<evidence type="ECO:0000313" key="2">
    <source>
        <dbReference type="Proteomes" id="UP000208104"/>
    </source>
</evidence>
<accession>A0A0K2CNX9</accession>
<protein>
    <submittedName>
        <fullName evidence="1">Uncharacterized protein</fullName>
    </submittedName>
</protein>